<protein>
    <submittedName>
        <fullName evidence="2">DUF2911 domain-containing protein</fullName>
    </submittedName>
</protein>
<dbReference type="OrthoDB" id="187854at2"/>
<dbReference type="Pfam" id="PF11138">
    <property type="entry name" value="DUF2911"/>
    <property type="match status" value="1"/>
</dbReference>
<feature type="chain" id="PRO_5022155518" evidence="1">
    <location>
        <begin position="23"/>
        <end position="168"/>
    </location>
</feature>
<gene>
    <name evidence="2" type="ORF">FNW21_01000</name>
</gene>
<name>A0A553EDC3_9FLAO</name>
<dbReference type="InterPro" id="IPR021314">
    <property type="entry name" value="DUF2911"/>
</dbReference>
<evidence type="ECO:0000313" key="2">
    <source>
        <dbReference type="EMBL" id="TRX42941.1"/>
    </source>
</evidence>
<proteinExistence type="predicted"/>
<evidence type="ECO:0000256" key="1">
    <source>
        <dbReference type="SAM" id="SignalP"/>
    </source>
</evidence>
<dbReference type="Proteomes" id="UP000316371">
    <property type="component" value="Unassembled WGS sequence"/>
</dbReference>
<keyword evidence="1" id="KW-0732">Signal</keyword>
<reference evidence="2 3" key="1">
    <citation type="submission" date="2019-07" db="EMBL/GenBank/DDBJ databases">
        <title>Novel species of Flavobacterium.</title>
        <authorList>
            <person name="Liu Q."/>
            <person name="Xin Y.-H."/>
        </authorList>
    </citation>
    <scope>NUCLEOTIDE SEQUENCE [LARGE SCALE GENOMIC DNA]</scope>
    <source>
        <strain evidence="2 3">LB1R34</strain>
    </source>
</reference>
<feature type="signal peptide" evidence="1">
    <location>
        <begin position="1"/>
        <end position="22"/>
    </location>
</feature>
<sequence>MKLSKKLLVIAFLIAIVPFANAQKKLASPAETVSGKINGASITINYGSPSVKERKIWGGLVPFNQVWRAGANEATTIETDKSLTIEGVTLPAGKYSFFIIPSETESTIIFNKEPKQWGAYDYKEKNDQLRVKIKQQAATTSTEKLAYFVNPNDITLSWEKWNFVMKVQ</sequence>
<keyword evidence="3" id="KW-1185">Reference proteome</keyword>
<organism evidence="2 3">
    <name type="scientific">Flavobacterium restrictum</name>
    <dbReference type="NCBI Taxonomy" id="2594428"/>
    <lineage>
        <taxon>Bacteria</taxon>
        <taxon>Pseudomonadati</taxon>
        <taxon>Bacteroidota</taxon>
        <taxon>Flavobacteriia</taxon>
        <taxon>Flavobacteriales</taxon>
        <taxon>Flavobacteriaceae</taxon>
        <taxon>Flavobacterium</taxon>
    </lineage>
</organism>
<dbReference type="RefSeq" id="WP_144254865.1">
    <property type="nucleotide sequence ID" value="NZ_VJZT01000001.1"/>
</dbReference>
<evidence type="ECO:0000313" key="3">
    <source>
        <dbReference type="Proteomes" id="UP000316371"/>
    </source>
</evidence>
<dbReference type="EMBL" id="VJZT01000001">
    <property type="protein sequence ID" value="TRX42941.1"/>
    <property type="molecule type" value="Genomic_DNA"/>
</dbReference>
<comment type="caution">
    <text evidence="2">The sequence shown here is derived from an EMBL/GenBank/DDBJ whole genome shotgun (WGS) entry which is preliminary data.</text>
</comment>
<accession>A0A553EDC3</accession>
<dbReference type="AlphaFoldDB" id="A0A553EDC3"/>